<name>A0ACC0DIG4_9PEZI</name>
<evidence type="ECO:0000313" key="2">
    <source>
        <dbReference type="Proteomes" id="UP001497680"/>
    </source>
</evidence>
<protein>
    <submittedName>
        <fullName evidence="1">HPP family-domain-containing protein</fullName>
    </submittedName>
</protein>
<accession>A0ACC0DIG4</accession>
<organism evidence="1 2">
    <name type="scientific">Hypoxylon rubiginosum</name>
    <dbReference type="NCBI Taxonomy" id="110542"/>
    <lineage>
        <taxon>Eukaryota</taxon>
        <taxon>Fungi</taxon>
        <taxon>Dikarya</taxon>
        <taxon>Ascomycota</taxon>
        <taxon>Pezizomycotina</taxon>
        <taxon>Sordariomycetes</taxon>
        <taxon>Xylariomycetidae</taxon>
        <taxon>Xylariales</taxon>
        <taxon>Hypoxylaceae</taxon>
        <taxon>Hypoxylon</taxon>
    </lineage>
</organism>
<proteinExistence type="predicted"/>
<evidence type="ECO:0000313" key="1">
    <source>
        <dbReference type="EMBL" id="KAI6092112.1"/>
    </source>
</evidence>
<keyword evidence="2" id="KW-1185">Reference proteome</keyword>
<dbReference type="EMBL" id="MU394284">
    <property type="protein sequence ID" value="KAI6092112.1"/>
    <property type="molecule type" value="Genomic_DNA"/>
</dbReference>
<comment type="caution">
    <text evidence="1">The sequence shown here is derived from an EMBL/GenBank/DDBJ whole genome shotgun (WGS) entry which is preliminary data.</text>
</comment>
<reference evidence="1 2" key="1">
    <citation type="journal article" date="2022" name="New Phytol.">
        <title>Ecological generalism drives hyperdiversity of secondary metabolite gene clusters in xylarialean endophytes.</title>
        <authorList>
            <person name="Franco M.E.E."/>
            <person name="Wisecaver J.H."/>
            <person name="Arnold A.E."/>
            <person name="Ju Y.M."/>
            <person name="Slot J.C."/>
            <person name="Ahrendt S."/>
            <person name="Moore L.P."/>
            <person name="Eastman K.E."/>
            <person name="Scott K."/>
            <person name="Konkel Z."/>
            <person name="Mondo S.J."/>
            <person name="Kuo A."/>
            <person name="Hayes R.D."/>
            <person name="Haridas S."/>
            <person name="Andreopoulos B."/>
            <person name="Riley R."/>
            <person name="LaButti K."/>
            <person name="Pangilinan J."/>
            <person name="Lipzen A."/>
            <person name="Amirebrahimi M."/>
            <person name="Yan J."/>
            <person name="Adam C."/>
            <person name="Keymanesh K."/>
            <person name="Ng V."/>
            <person name="Louie K."/>
            <person name="Northen T."/>
            <person name="Drula E."/>
            <person name="Henrissat B."/>
            <person name="Hsieh H.M."/>
            <person name="Youens-Clark K."/>
            <person name="Lutzoni F."/>
            <person name="Miadlikowska J."/>
            <person name="Eastwood D.C."/>
            <person name="Hamelin R.C."/>
            <person name="Grigoriev I.V."/>
            <person name="U'Ren J.M."/>
        </authorList>
    </citation>
    <scope>NUCLEOTIDE SEQUENCE [LARGE SCALE GENOMIC DNA]</scope>
    <source>
        <strain evidence="1 2">ER1909</strain>
    </source>
</reference>
<dbReference type="Proteomes" id="UP001497680">
    <property type="component" value="Unassembled WGS sequence"/>
</dbReference>
<gene>
    <name evidence="1" type="ORF">F4821DRAFT_157573</name>
</gene>
<sequence>MAVYRIGSGSSSSLTWPLRAKKPIEFVSSLSNSGPNHPPGRPGIQMPFNPSKWHFEIDEYLNPWIPPAPWKHIPYPIAHFFGYRPNHPRPLGNIAVIFWAFIGILCSLTIIELVGRAIPSFEAHGTPMIIGSFGAAAVLEFYAIESPLAQPRNAIVGQLFASVIGVSISKLFALGPVSRELTWLGGSLSCACATAFMALTGTVHPPAGATAMLAVVDKAVANLGWFLLPVILLGTVLMQTVALLLNNIQRRFPVYWWTPGEVGRRKTQRQQGEKSNSESGSDTSSKLEVTRTRHMEEGRIVEEESKIVIRRGHVLIPDDVYISAEEKIYLEELSLRL</sequence>